<dbReference type="VEuPathDB" id="FungiDB:AeMF1_005880"/>
<evidence type="ECO:0000313" key="3">
    <source>
        <dbReference type="Proteomes" id="UP000481153"/>
    </source>
</evidence>
<sequence>MVHKRSLSPVRDEVSVKRCRHDVMAKLTDKFTLHRGRLHQSKSYRTTNNDNPAADDDEECTASTWQQRKTRLRYVNNQDRNFYVAALYTLTSNLGLQPETIHMCISLLDRFLKVQPITLEWLEVVSVSCIWLAAKFNETQTNLEKLRVKKTLQQRQGHGKGNWTWHHVLVLECQILKRLGFRILHPTILSSFYDALASGAIELTDTQLDDALYFVDLSLMDVAFQAVPVANVVDAIAFLVTEFQPDANFSIGAIEERLRDPVLRFVLLHMNLDRQDKDLSSAIHQSVVCKHNARLSKSWRHADVPSCACRICQSID</sequence>
<dbReference type="InterPro" id="IPR039361">
    <property type="entry name" value="Cyclin"/>
</dbReference>
<dbReference type="Gene3D" id="1.10.472.10">
    <property type="entry name" value="Cyclin-like"/>
    <property type="match status" value="1"/>
</dbReference>
<name>A0A6G0WQB9_9STRA</name>
<keyword evidence="3" id="KW-1185">Reference proteome</keyword>
<comment type="caution">
    <text evidence="2">The sequence shown here is derived from an EMBL/GenBank/DDBJ whole genome shotgun (WGS) entry which is preliminary data.</text>
</comment>
<dbReference type="InterPro" id="IPR006671">
    <property type="entry name" value="Cyclin_N"/>
</dbReference>
<dbReference type="Proteomes" id="UP000481153">
    <property type="component" value="Unassembled WGS sequence"/>
</dbReference>
<organism evidence="2 3">
    <name type="scientific">Aphanomyces euteiches</name>
    <dbReference type="NCBI Taxonomy" id="100861"/>
    <lineage>
        <taxon>Eukaryota</taxon>
        <taxon>Sar</taxon>
        <taxon>Stramenopiles</taxon>
        <taxon>Oomycota</taxon>
        <taxon>Saprolegniomycetes</taxon>
        <taxon>Saprolegniales</taxon>
        <taxon>Verrucalvaceae</taxon>
        <taxon>Aphanomyces</taxon>
    </lineage>
</organism>
<proteinExistence type="predicted"/>
<dbReference type="AlphaFoldDB" id="A0A6G0WQB9"/>
<dbReference type="Pfam" id="PF00134">
    <property type="entry name" value="Cyclin_N"/>
    <property type="match status" value="1"/>
</dbReference>
<dbReference type="PANTHER" id="PTHR10177">
    <property type="entry name" value="CYCLINS"/>
    <property type="match status" value="1"/>
</dbReference>
<feature type="domain" description="Cyclin N-terminal" evidence="1">
    <location>
        <begin position="74"/>
        <end position="183"/>
    </location>
</feature>
<evidence type="ECO:0000313" key="2">
    <source>
        <dbReference type="EMBL" id="KAF0729622.1"/>
    </source>
</evidence>
<evidence type="ECO:0000259" key="1">
    <source>
        <dbReference type="Pfam" id="PF00134"/>
    </source>
</evidence>
<reference evidence="2 3" key="1">
    <citation type="submission" date="2019-07" db="EMBL/GenBank/DDBJ databases">
        <title>Genomics analysis of Aphanomyces spp. identifies a new class of oomycete effector associated with host adaptation.</title>
        <authorList>
            <person name="Gaulin E."/>
        </authorList>
    </citation>
    <scope>NUCLEOTIDE SEQUENCE [LARGE SCALE GENOMIC DNA]</scope>
    <source>
        <strain evidence="2 3">ATCC 201684</strain>
    </source>
</reference>
<dbReference type="SUPFAM" id="SSF47954">
    <property type="entry name" value="Cyclin-like"/>
    <property type="match status" value="1"/>
</dbReference>
<accession>A0A6G0WQB9</accession>
<gene>
    <name evidence="2" type="ORF">Ae201684_012886</name>
</gene>
<protein>
    <recommendedName>
        <fullName evidence="1">Cyclin N-terminal domain-containing protein</fullName>
    </recommendedName>
</protein>
<dbReference type="InterPro" id="IPR036915">
    <property type="entry name" value="Cyclin-like_sf"/>
</dbReference>
<dbReference type="EMBL" id="VJMJ01000163">
    <property type="protein sequence ID" value="KAF0729622.1"/>
    <property type="molecule type" value="Genomic_DNA"/>
</dbReference>